<gene>
    <name evidence="2" type="ORF">L2689_04430</name>
</gene>
<comment type="caution">
    <text evidence="2">The sequence shown here is derived from an EMBL/GenBank/DDBJ whole genome shotgun (WGS) entry which is preliminary data.</text>
</comment>
<sequence>MRLTWIAVALIVASTTAQANTGLEQQLSICAVKGDKLDRLVCYDDLAAKVQQANENGHAVAVTLPAVVAQTTAPTQAVAVTPQAVQTNTVPVASSVQQDPVADFGLQKTVEKDLGKLYFKVTEVKKDPYGAFIITLANGQVWKQSESDRYKVNKGQTIYIEKGALSSYLLGTDDRNSTTRVKRLK</sequence>
<evidence type="ECO:0000313" key="2">
    <source>
        <dbReference type="EMBL" id="MCL1116490.1"/>
    </source>
</evidence>
<organism evidence="2 3">
    <name type="scientific">Shewanella aestuarii</name>
    <dbReference type="NCBI Taxonomy" id="1028752"/>
    <lineage>
        <taxon>Bacteria</taxon>
        <taxon>Pseudomonadati</taxon>
        <taxon>Pseudomonadota</taxon>
        <taxon>Gammaproteobacteria</taxon>
        <taxon>Alteromonadales</taxon>
        <taxon>Shewanellaceae</taxon>
        <taxon>Shewanella</taxon>
    </lineage>
</organism>
<feature type="signal peptide" evidence="1">
    <location>
        <begin position="1"/>
        <end position="19"/>
    </location>
</feature>
<dbReference type="PIRSF" id="PIRSF032038">
    <property type="entry name" value="UCP023238"/>
    <property type="match status" value="1"/>
</dbReference>
<keyword evidence="1" id="KW-0732">Signal</keyword>
<dbReference type="Proteomes" id="UP001203212">
    <property type="component" value="Unassembled WGS sequence"/>
</dbReference>
<evidence type="ECO:0000256" key="1">
    <source>
        <dbReference type="SAM" id="SignalP"/>
    </source>
</evidence>
<keyword evidence="3" id="KW-1185">Reference proteome</keyword>
<evidence type="ECO:0000313" key="3">
    <source>
        <dbReference type="Proteomes" id="UP001203212"/>
    </source>
</evidence>
<reference evidence="2 3" key="1">
    <citation type="submission" date="2022-01" db="EMBL/GenBank/DDBJ databases">
        <title>Whole genome-based taxonomy of the Shewanellaceae.</title>
        <authorList>
            <person name="Martin-Rodriguez A.J."/>
        </authorList>
    </citation>
    <scope>NUCLEOTIDE SEQUENCE [LARGE SCALE GENOMIC DNA]</scope>
    <source>
        <strain evidence="2 3">JCM 17801</strain>
    </source>
</reference>
<protein>
    <submittedName>
        <fullName evidence="2">Uncharacterized protein</fullName>
    </submittedName>
</protein>
<feature type="chain" id="PRO_5046349020" evidence="1">
    <location>
        <begin position="20"/>
        <end position="185"/>
    </location>
</feature>
<proteinExistence type="predicted"/>
<accession>A0ABT0KYK7</accession>
<dbReference type="RefSeq" id="WP_188840074.1">
    <property type="nucleotide sequence ID" value="NZ_BMOT01000002.1"/>
</dbReference>
<dbReference type="InterPro" id="IPR016987">
    <property type="entry name" value="UCP023238"/>
</dbReference>
<name>A0ABT0KYK7_9GAMM</name>
<dbReference type="EMBL" id="JAKILK010000002">
    <property type="protein sequence ID" value="MCL1116490.1"/>
    <property type="molecule type" value="Genomic_DNA"/>
</dbReference>